<dbReference type="FunCoup" id="A0A7R8UQZ0">
    <property type="interactions" value="147"/>
</dbReference>
<dbReference type="FunFam" id="1.10.472.10:FF:000001">
    <property type="entry name" value="G2/mitotic-specific cyclin"/>
    <property type="match status" value="1"/>
</dbReference>
<proteinExistence type="inferred from homology"/>
<dbReference type="InterPro" id="IPR004367">
    <property type="entry name" value="Cyclin_C-dom"/>
</dbReference>
<keyword evidence="2 4" id="KW-0195">Cyclin</keyword>
<evidence type="ECO:0008006" key="10">
    <source>
        <dbReference type="Google" id="ProtNLM"/>
    </source>
</evidence>
<dbReference type="InParanoid" id="A0A7R8UQZ0"/>
<protein>
    <recommendedName>
        <fullName evidence="10">Cyclin E</fullName>
    </recommendedName>
</protein>
<dbReference type="Pfam" id="PF00134">
    <property type="entry name" value="Cyclin_N"/>
    <property type="match status" value="1"/>
</dbReference>
<evidence type="ECO:0000313" key="8">
    <source>
        <dbReference type="EMBL" id="CAD7085407.1"/>
    </source>
</evidence>
<dbReference type="CDD" id="cd20520">
    <property type="entry name" value="CYCLIN_CCNE_rpt2"/>
    <property type="match status" value="1"/>
</dbReference>
<dbReference type="OrthoDB" id="5590282at2759"/>
<evidence type="ECO:0000256" key="5">
    <source>
        <dbReference type="SAM" id="MobiDB-lite"/>
    </source>
</evidence>
<reference evidence="8 9" key="1">
    <citation type="submission" date="2020-11" db="EMBL/GenBank/DDBJ databases">
        <authorList>
            <person name="Wallbank WR R."/>
            <person name="Pardo Diaz C."/>
            <person name="Kozak K."/>
            <person name="Martin S."/>
            <person name="Jiggins C."/>
            <person name="Moest M."/>
            <person name="Warren A I."/>
            <person name="Generalovic N T."/>
            <person name="Byers J.R.P. K."/>
            <person name="Montejo-Kovacevich G."/>
            <person name="Yen C E."/>
        </authorList>
    </citation>
    <scope>NUCLEOTIDE SEQUENCE [LARGE SCALE GENOMIC DNA]</scope>
</reference>
<dbReference type="PANTHER" id="PTHR10177">
    <property type="entry name" value="CYCLINS"/>
    <property type="match status" value="1"/>
</dbReference>
<dbReference type="InterPro" id="IPR036915">
    <property type="entry name" value="Cyclin-like_sf"/>
</dbReference>
<dbReference type="InterPro" id="IPR048258">
    <property type="entry name" value="Cyclins_cyclin-box"/>
</dbReference>
<feature type="domain" description="Cyclin-like" evidence="6">
    <location>
        <begin position="216"/>
        <end position="301"/>
    </location>
</feature>
<dbReference type="SMART" id="SM01332">
    <property type="entry name" value="Cyclin_C"/>
    <property type="match status" value="1"/>
</dbReference>
<feature type="region of interest" description="Disordered" evidence="5">
    <location>
        <begin position="554"/>
        <end position="590"/>
    </location>
</feature>
<sequence length="590" mass="65899">MDMQKFTQQRCGNSVAKELRVMEAKEPIPKQLGNKRKRNSILDEKEYELQQSAKRRNISPCNSPVVLHILSNSSSEISSSISTAVIGDTLRTSMEDNADSDDPGRPISRASSPLFCHSNATCRCVGWHTRGDVTPHGKQPCRRLRESLSPEIGLHCCIKPTAELRACPLPALSWANALDVWKVMCQKDEAACAERSARMLENHPGLQPRMRAILLDWLIEVCEVYKLHRETYYLAVDYLDRYLSGNKKIQKTHLQLIGITCLFVAAKVEEIYPPKIGEFAYVTDGACQEEDILQQELLLLKALDWNISPVTILGWLGVYMQLKVSNRTPASFVNRDMRIIAQTNVAAHKPDVNTKKESIGFTSDESYTHSIRISRVGCKRKLDDSPSCSSNTSNEAKSLKSGDNVIIGKSDLDDAFIYPQFSGLEFVQTAQLIDLCSLDLGFANFSYSVIAAAAISHTFTWEIAVRVSGFDWNVIAPCSQWMAPFFDVTREESQHLHLLESNEQVKSKYGLGHICPNIVTDDSHIIQTHTTSIDMFDKAITRRDYYLTTLGHNGQESSPALPPRCPEGLLTPPSSSRKSLDVESEAEASV</sequence>
<dbReference type="InterPro" id="IPR013763">
    <property type="entry name" value="Cyclin-like_dom"/>
</dbReference>
<dbReference type="GO" id="GO:0000278">
    <property type="term" value="P:mitotic cell cycle"/>
    <property type="evidence" value="ECO:0007669"/>
    <property type="project" value="UniProtKB-ARBA"/>
</dbReference>
<dbReference type="InterPro" id="IPR006671">
    <property type="entry name" value="Cyclin_N"/>
</dbReference>
<dbReference type="OMA" id="IAPCAKW"/>
<evidence type="ECO:0000259" key="6">
    <source>
        <dbReference type="SMART" id="SM00385"/>
    </source>
</evidence>
<dbReference type="PROSITE" id="PS00292">
    <property type="entry name" value="CYCLINS"/>
    <property type="match status" value="1"/>
</dbReference>
<dbReference type="Pfam" id="PF02984">
    <property type="entry name" value="Cyclin_C"/>
    <property type="match status" value="1"/>
</dbReference>
<evidence type="ECO:0000259" key="7">
    <source>
        <dbReference type="SMART" id="SM01332"/>
    </source>
</evidence>
<keyword evidence="1" id="KW-0132">Cell division</keyword>
<gene>
    <name evidence="8" type="ORF">HERILL_LOCUS8253</name>
</gene>
<dbReference type="Gene3D" id="1.10.472.10">
    <property type="entry name" value="Cyclin-like"/>
    <property type="match status" value="1"/>
</dbReference>
<dbReference type="GO" id="GO:0051301">
    <property type="term" value="P:cell division"/>
    <property type="evidence" value="ECO:0007669"/>
    <property type="project" value="UniProtKB-KW"/>
</dbReference>
<comment type="similarity">
    <text evidence="4">Belongs to the cyclin family.</text>
</comment>
<keyword evidence="3" id="KW-0131">Cell cycle</keyword>
<dbReference type="SUPFAM" id="SSF47954">
    <property type="entry name" value="Cyclin-like"/>
    <property type="match status" value="2"/>
</dbReference>
<dbReference type="InterPro" id="IPR039361">
    <property type="entry name" value="Cyclin"/>
</dbReference>
<accession>A0A7R8UQZ0</accession>
<dbReference type="CDD" id="cd20519">
    <property type="entry name" value="CYCLIN_CCNE_rpt1"/>
    <property type="match status" value="1"/>
</dbReference>
<evidence type="ECO:0000256" key="4">
    <source>
        <dbReference type="RuleBase" id="RU000383"/>
    </source>
</evidence>
<evidence type="ECO:0000256" key="1">
    <source>
        <dbReference type="ARBA" id="ARBA00022618"/>
    </source>
</evidence>
<dbReference type="SMART" id="SM00385">
    <property type="entry name" value="CYCLIN"/>
    <property type="match status" value="1"/>
</dbReference>
<dbReference type="GO" id="GO:0005634">
    <property type="term" value="C:nucleus"/>
    <property type="evidence" value="ECO:0007669"/>
    <property type="project" value="UniProtKB-ARBA"/>
</dbReference>
<dbReference type="EMBL" id="LR899011">
    <property type="protein sequence ID" value="CAD7085407.1"/>
    <property type="molecule type" value="Genomic_DNA"/>
</dbReference>
<feature type="domain" description="Cyclin C-terminal" evidence="7">
    <location>
        <begin position="327"/>
        <end position="518"/>
    </location>
</feature>
<name>A0A7R8UQZ0_HERIL</name>
<evidence type="ECO:0000256" key="2">
    <source>
        <dbReference type="ARBA" id="ARBA00023127"/>
    </source>
</evidence>
<organism evidence="8 9">
    <name type="scientific">Hermetia illucens</name>
    <name type="common">Black soldier fly</name>
    <dbReference type="NCBI Taxonomy" id="343691"/>
    <lineage>
        <taxon>Eukaryota</taxon>
        <taxon>Metazoa</taxon>
        <taxon>Ecdysozoa</taxon>
        <taxon>Arthropoda</taxon>
        <taxon>Hexapoda</taxon>
        <taxon>Insecta</taxon>
        <taxon>Pterygota</taxon>
        <taxon>Neoptera</taxon>
        <taxon>Endopterygota</taxon>
        <taxon>Diptera</taxon>
        <taxon>Brachycera</taxon>
        <taxon>Stratiomyomorpha</taxon>
        <taxon>Stratiomyidae</taxon>
        <taxon>Hermetiinae</taxon>
        <taxon>Hermetia</taxon>
    </lineage>
</organism>
<dbReference type="AlphaFoldDB" id="A0A7R8UQZ0"/>
<evidence type="ECO:0000313" key="9">
    <source>
        <dbReference type="Proteomes" id="UP000594454"/>
    </source>
</evidence>
<dbReference type="Proteomes" id="UP000594454">
    <property type="component" value="Chromosome 3"/>
</dbReference>
<keyword evidence="9" id="KW-1185">Reference proteome</keyword>
<evidence type="ECO:0000256" key="3">
    <source>
        <dbReference type="ARBA" id="ARBA00023306"/>
    </source>
</evidence>